<organism evidence="2 3">
    <name type="scientific">Pedobacter polaris</name>
    <dbReference type="NCBI Taxonomy" id="2571273"/>
    <lineage>
        <taxon>Bacteria</taxon>
        <taxon>Pseudomonadati</taxon>
        <taxon>Bacteroidota</taxon>
        <taxon>Sphingobacteriia</taxon>
        <taxon>Sphingobacteriales</taxon>
        <taxon>Sphingobacteriaceae</taxon>
        <taxon>Pedobacter</taxon>
    </lineage>
</organism>
<reference evidence="2 3" key="1">
    <citation type="submission" date="2019-04" db="EMBL/GenBank/DDBJ databases">
        <title>Pedobacter sp. RP-3-22 sp. nov., isolated from Arctic soil.</title>
        <authorList>
            <person name="Dahal R.H."/>
            <person name="Kim D.-U."/>
        </authorList>
    </citation>
    <scope>NUCLEOTIDE SEQUENCE [LARGE SCALE GENOMIC DNA]</scope>
    <source>
        <strain evidence="2 3">RP-3-22</strain>
    </source>
</reference>
<protein>
    <submittedName>
        <fullName evidence="2">GDSL family lipase</fullName>
    </submittedName>
</protein>
<proteinExistence type="predicted"/>
<accession>A0A4U1CLE7</accession>
<dbReference type="GO" id="GO:0016788">
    <property type="term" value="F:hydrolase activity, acting on ester bonds"/>
    <property type="evidence" value="ECO:0007669"/>
    <property type="project" value="UniProtKB-ARBA"/>
</dbReference>
<dbReference type="AlphaFoldDB" id="A0A4U1CLE7"/>
<sequence>MYWYEEEVRSVESKCAKLGHVADVLFYGSSTIRLWDNLEEDFLPRRVVNLGFGGSTLASCVWFFDRLMNGFAPKALVVYAGDNDLGDGRHPEEILIFFQQLMAKCSLRFGDIPCYFVSLKPSPARWHMAEQFKYTNNLIESEIIRCDTNWRFINLFKGMLDRNGLPFQEMYADDGLHLSTTGYVLWRQLIGDALAEAFPAVV</sequence>
<dbReference type="Pfam" id="PF13472">
    <property type="entry name" value="Lipase_GDSL_2"/>
    <property type="match status" value="1"/>
</dbReference>
<dbReference type="SUPFAM" id="SSF52266">
    <property type="entry name" value="SGNH hydrolase"/>
    <property type="match status" value="1"/>
</dbReference>
<name>A0A4U1CLE7_9SPHI</name>
<evidence type="ECO:0000313" key="3">
    <source>
        <dbReference type="Proteomes" id="UP000309488"/>
    </source>
</evidence>
<evidence type="ECO:0000313" key="2">
    <source>
        <dbReference type="EMBL" id="TKC08087.1"/>
    </source>
</evidence>
<dbReference type="Proteomes" id="UP000309488">
    <property type="component" value="Unassembled WGS sequence"/>
</dbReference>
<dbReference type="EMBL" id="SWBR01000003">
    <property type="protein sequence ID" value="TKC08087.1"/>
    <property type="molecule type" value="Genomic_DNA"/>
</dbReference>
<keyword evidence="3" id="KW-1185">Reference proteome</keyword>
<evidence type="ECO:0000259" key="1">
    <source>
        <dbReference type="Pfam" id="PF13472"/>
    </source>
</evidence>
<gene>
    <name evidence="2" type="ORF">FA048_13075</name>
</gene>
<dbReference type="Gene3D" id="3.40.50.1110">
    <property type="entry name" value="SGNH hydrolase"/>
    <property type="match status" value="1"/>
</dbReference>
<feature type="domain" description="SGNH hydrolase-type esterase" evidence="1">
    <location>
        <begin position="35"/>
        <end position="183"/>
    </location>
</feature>
<dbReference type="InterPro" id="IPR013830">
    <property type="entry name" value="SGNH_hydro"/>
</dbReference>
<dbReference type="RefSeq" id="WP_136841712.1">
    <property type="nucleotide sequence ID" value="NZ_SWBR01000003.1"/>
</dbReference>
<comment type="caution">
    <text evidence="2">The sequence shown here is derived from an EMBL/GenBank/DDBJ whole genome shotgun (WGS) entry which is preliminary data.</text>
</comment>
<dbReference type="InterPro" id="IPR036514">
    <property type="entry name" value="SGNH_hydro_sf"/>
</dbReference>
<dbReference type="OrthoDB" id="9790057at2"/>